<evidence type="ECO:0000256" key="10">
    <source>
        <dbReference type="ARBA" id="ARBA00023310"/>
    </source>
</evidence>
<dbReference type="EMBL" id="GL533494">
    <property type="protein sequence ID" value="EFQ94151.1"/>
    <property type="molecule type" value="Genomic_DNA"/>
</dbReference>
<evidence type="ECO:0000256" key="8">
    <source>
        <dbReference type="ARBA" id="ARBA00023128"/>
    </source>
</evidence>
<dbReference type="HOGENOM" id="CLU_159435_2_0_1"/>
<organism evidence="14">
    <name type="scientific">Pyrenophora teres f. teres (strain 0-1)</name>
    <name type="common">Barley net blotch fungus</name>
    <name type="synonym">Drechslera teres f. teres</name>
    <dbReference type="NCBI Taxonomy" id="861557"/>
    <lineage>
        <taxon>Eukaryota</taxon>
        <taxon>Fungi</taxon>
        <taxon>Dikarya</taxon>
        <taxon>Ascomycota</taxon>
        <taxon>Pezizomycotina</taxon>
        <taxon>Dothideomycetes</taxon>
        <taxon>Pleosporomycetidae</taxon>
        <taxon>Pleosporales</taxon>
        <taxon>Pleosporineae</taxon>
        <taxon>Pleosporaceae</taxon>
        <taxon>Pyrenophora</taxon>
    </lineage>
</organism>
<dbReference type="OrthoDB" id="2125027at2759"/>
<reference evidence="13 14" key="1">
    <citation type="journal article" date="2010" name="Genome Biol.">
        <title>A first genome assembly of the barley fungal pathogen Pyrenophora teres f. teres.</title>
        <authorList>
            <person name="Ellwood S.R."/>
            <person name="Liu Z."/>
            <person name="Syme R.A."/>
            <person name="Lai Z."/>
            <person name="Hane J.K."/>
            <person name="Keiper F."/>
            <person name="Moffat C.S."/>
            <person name="Oliver R.P."/>
            <person name="Friesen T.L."/>
        </authorList>
    </citation>
    <scope>NUCLEOTIDE SEQUENCE [LARGE SCALE GENOMIC DNA]</scope>
    <source>
        <strain evidence="13 14">0-1</strain>
    </source>
</reference>
<evidence type="ECO:0000256" key="1">
    <source>
        <dbReference type="ARBA" id="ARBA00004273"/>
    </source>
</evidence>
<dbReference type="KEGG" id="pte:PTT_08271"/>
<dbReference type="GO" id="GO:0015986">
    <property type="term" value="P:proton motive force-driven ATP synthesis"/>
    <property type="evidence" value="ECO:0007669"/>
    <property type="project" value="InterPro"/>
</dbReference>
<dbReference type="GO" id="GO:0045259">
    <property type="term" value="C:proton-transporting ATP synthase complex"/>
    <property type="evidence" value="ECO:0007669"/>
    <property type="project" value="UniProtKB-UniRule"/>
</dbReference>
<dbReference type="AlphaFoldDB" id="E3RJE8"/>
<evidence type="ECO:0000256" key="5">
    <source>
        <dbReference type="ARBA" id="ARBA00022781"/>
    </source>
</evidence>
<evidence type="ECO:0000313" key="13">
    <source>
        <dbReference type="EMBL" id="EFQ94151.1"/>
    </source>
</evidence>
<keyword evidence="9" id="KW-0472">Membrane</keyword>
<keyword evidence="8 11" id="KW-0496">Mitochondrion</keyword>
<evidence type="ECO:0000256" key="12">
    <source>
        <dbReference type="SAM" id="MobiDB-lite"/>
    </source>
</evidence>
<comment type="subcellular location">
    <subcellularLocation>
        <location evidence="1 11">Mitochondrion inner membrane</location>
    </subcellularLocation>
</comment>
<keyword evidence="5 11" id="KW-0375">Hydrogen ion transport</keyword>
<dbReference type="Pfam" id="PF05680">
    <property type="entry name" value="ATP-synt_E"/>
    <property type="match status" value="1"/>
</dbReference>
<evidence type="ECO:0000256" key="7">
    <source>
        <dbReference type="ARBA" id="ARBA00023065"/>
    </source>
</evidence>
<evidence type="ECO:0000256" key="6">
    <source>
        <dbReference type="ARBA" id="ARBA00022792"/>
    </source>
</evidence>
<comment type="function">
    <text evidence="11">Subunit e, of the mitochondrial membrane ATP synthase complex (F(1)F(0) ATP synthase or Complex V) that produces ATP from ADP in the presence of a proton gradient across the membrane which is generated by electron transport complexes of the respiratory chain. ATP synthase complex consist of a soluble F(1) head domain - the catalytic core - and a membrane F(1) domain - the membrane proton channel. These two domains are linked by a central stalk rotating inside the F(1) region and a stationary peripheral stalk. During catalysis, ATP synthesis in the catalytic domain of F(1) is coupled via a rotary mechanism of the central stalk subunits to proton translocation. In vivo, can only synthesize ATP although its ATP hydrolase activity can be activated artificially in vitro. Part of the complex F(0) domain.</text>
</comment>
<dbReference type="GO" id="GO:0015078">
    <property type="term" value="F:proton transmembrane transporter activity"/>
    <property type="evidence" value="ECO:0007669"/>
    <property type="project" value="InterPro"/>
</dbReference>
<protein>
    <recommendedName>
        <fullName evidence="11">ATP synthase F(0) complex subunit e, mitochondrial</fullName>
    </recommendedName>
</protein>
<keyword evidence="6 11" id="KW-0999">Mitochondrion inner membrane</keyword>
<dbReference type="Proteomes" id="UP000001067">
    <property type="component" value="Unassembled WGS sequence"/>
</dbReference>
<sequence length="97" mass="10815">MAEMTASKRLIYPPQVLRWSALGFGVFYGAYHQLSLSAADRAKAAQKDWQHKESLIRQAKEQWARDHPSEQPKSSGASVDPKDPNADLHALLGITDK</sequence>
<keyword evidence="10 11" id="KW-0066">ATP synthesis</keyword>
<keyword evidence="3 11" id="KW-0813">Transport</keyword>
<evidence type="ECO:0000256" key="4">
    <source>
        <dbReference type="ARBA" id="ARBA00022547"/>
    </source>
</evidence>
<feature type="compositionally biased region" description="Basic and acidic residues" evidence="12">
    <location>
        <begin position="47"/>
        <end position="70"/>
    </location>
</feature>
<dbReference type="GO" id="GO:0005743">
    <property type="term" value="C:mitochondrial inner membrane"/>
    <property type="evidence" value="ECO:0007669"/>
    <property type="project" value="UniProtKB-SubCell"/>
</dbReference>
<feature type="region of interest" description="Disordered" evidence="12">
    <location>
        <begin position="47"/>
        <end position="97"/>
    </location>
</feature>
<keyword evidence="7 11" id="KW-0406">Ion transport</keyword>
<keyword evidence="14" id="KW-1185">Reference proteome</keyword>
<dbReference type="InterPro" id="IPR008386">
    <property type="entry name" value="ATP_synth_F0_esu_mt"/>
</dbReference>
<proteinExistence type="inferred from homology"/>
<name>E3RJE8_PYRTT</name>
<gene>
    <name evidence="13" type="ORF">PTT_08271</name>
</gene>
<evidence type="ECO:0000256" key="3">
    <source>
        <dbReference type="ARBA" id="ARBA00022448"/>
    </source>
</evidence>
<accession>E3RJE8</accession>
<evidence type="ECO:0000256" key="11">
    <source>
        <dbReference type="RuleBase" id="RU367005"/>
    </source>
</evidence>
<comment type="subunit">
    <text evidence="11">F-type ATPases have 2 components, CF(1) - the catalytic core - and CF(0) - the membrane proton channel. CF(1) and CF(0) have multiple subunits.</text>
</comment>
<evidence type="ECO:0000313" key="14">
    <source>
        <dbReference type="Proteomes" id="UP000001067"/>
    </source>
</evidence>
<comment type="similarity">
    <text evidence="2 11">Belongs to the ATPase e subunit family.</text>
</comment>
<keyword evidence="4 11" id="KW-0138">CF(0)</keyword>
<dbReference type="eggNOG" id="ENOG502SDS3">
    <property type="taxonomic scope" value="Eukaryota"/>
</dbReference>
<evidence type="ECO:0000256" key="2">
    <source>
        <dbReference type="ARBA" id="ARBA00007333"/>
    </source>
</evidence>
<dbReference type="STRING" id="861557.E3RJE8"/>
<evidence type="ECO:0000256" key="9">
    <source>
        <dbReference type="ARBA" id="ARBA00023136"/>
    </source>
</evidence>